<evidence type="ECO:0000313" key="1">
    <source>
        <dbReference type="EMBL" id="CAG8551810.1"/>
    </source>
</evidence>
<dbReference type="EMBL" id="CAJVPM010008093">
    <property type="protein sequence ID" value="CAG8551810.1"/>
    <property type="molecule type" value="Genomic_DNA"/>
</dbReference>
<reference evidence="1" key="1">
    <citation type="submission" date="2021-06" db="EMBL/GenBank/DDBJ databases">
        <authorList>
            <person name="Kallberg Y."/>
            <person name="Tangrot J."/>
            <person name="Rosling A."/>
        </authorList>
    </citation>
    <scope>NUCLEOTIDE SEQUENCE</scope>
    <source>
        <strain evidence="1">AU212A</strain>
    </source>
</reference>
<gene>
    <name evidence="1" type="ORF">SCALOS_LOCUS5207</name>
</gene>
<organism evidence="1 2">
    <name type="scientific">Scutellospora calospora</name>
    <dbReference type="NCBI Taxonomy" id="85575"/>
    <lineage>
        <taxon>Eukaryota</taxon>
        <taxon>Fungi</taxon>
        <taxon>Fungi incertae sedis</taxon>
        <taxon>Mucoromycota</taxon>
        <taxon>Glomeromycotina</taxon>
        <taxon>Glomeromycetes</taxon>
        <taxon>Diversisporales</taxon>
        <taxon>Gigasporaceae</taxon>
        <taxon>Scutellospora</taxon>
    </lineage>
</organism>
<accession>A0ACA9LUH0</accession>
<keyword evidence="2" id="KW-1185">Reference proteome</keyword>
<proteinExistence type="predicted"/>
<sequence>QDKTQKVNIIDLIDLMDFADMDISENVFSSVESNLIEVANEIDEETDKTNEVDNETDDENSEIDEADEFETFIDKRLLIDIIEENPTNDEILEESSEFRGLDREYGPYFSNFTVAMLYIWSTKHTITTSAYKDLSKILIHPDFHTEDVVTNIQCIHKWRYRLPLVKVYQHDHILNNLTIMPKLYFRPGIVNEEKYEFWHSDLWQDSPLFGEHKIIQQTKRQLLEIQDQQSNMRKKQLAIMYEVTSFRPFKILK</sequence>
<feature type="non-terminal residue" evidence="1">
    <location>
        <position position="1"/>
    </location>
</feature>
<comment type="caution">
    <text evidence="1">The sequence shown here is derived from an EMBL/GenBank/DDBJ whole genome shotgun (WGS) entry which is preliminary data.</text>
</comment>
<protein>
    <submittedName>
        <fullName evidence="1">4733_t:CDS:1</fullName>
    </submittedName>
</protein>
<name>A0ACA9LUH0_9GLOM</name>
<evidence type="ECO:0000313" key="2">
    <source>
        <dbReference type="Proteomes" id="UP000789860"/>
    </source>
</evidence>
<dbReference type="Proteomes" id="UP000789860">
    <property type="component" value="Unassembled WGS sequence"/>
</dbReference>